<organism evidence="1 2">
    <name type="scientific">phage Lak_Megaphage_RVC_JS4_GC31</name>
    <dbReference type="NCBI Taxonomy" id="3109228"/>
    <lineage>
        <taxon>Viruses</taxon>
        <taxon>Duplodnaviria</taxon>
        <taxon>Heunggongvirae</taxon>
        <taxon>Uroviricota</taxon>
        <taxon>Caudoviricetes</taxon>
        <taxon>Caudoviricetes code 15 clade</taxon>
    </lineage>
</organism>
<accession>A0ABZ0Z3L8</accession>
<dbReference type="Gene3D" id="1.20.5.1070">
    <property type="entry name" value="Head and neck region of the ectodomain of NDV fusion glycoprotein"/>
    <property type="match status" value="1"/>
</dbReference>
<name>A0ABZ0Z3L8_9CAUD</name>
<evidence type="ECO:0008006" key="3">
    <source>
        <dbReference type="Google" id="ProtNLM"/>
    </source>
</evidence>
<proteinExistence type="predicted"/>
<evidence type="ECO:0000313" key="1">
    <source>
        <dbReference type="EMBL" id="WQJ53072.1"/>
    </source>
</evidence>
<evidence type="ECO:0000313" key="2">
    <source>
        <dbReference type="Proteomes" id="UP001349343"/>
    </source>
</evidence>
<dbReference type="Proteomes" id="UP001349343">
    <property type="component" value="Segment"/>
</dbReference>
<sequence>MNTYNPIGILHAFDPAIFKHHQHDEVQFIEGRYLDIASKTGKDKRALYFGTSKNSSLLTGIFLGDFELTSRVKDISLLSSDDKNSIVICVKYINENNKLATIKSRLPSSVSVDSMNKNIESILTRLKTIDTSVNNIYERLNIIDSSVEIINSRLDVIDTSLSTVIEDLGSGKYNYTIHQSIGPFEEGYKKQFTLFKGDSPQADSSIIELNDFTLKKLEYNLSTNEIIATAWPDACGDSTELNIVVDTNYDGTPVYKKAAALKPEYIKATKLDMSLYDQHINDFINTDSSINDRLTFVENQLKWEDLIN</sequence>
<protein>
    <recommendedName>
        <fullName evidence="3">Tail fiber protein</fullName>
    </recommendedName>
</protein>
<reference evidence="1 2" key="1">
    <citation type="submission" date="2023-11" db="EMBL/GenBank/DDBJ databases">
        <authorList>
            <person name="Cook R."/>
            <person name="Crisci M."/>
            <person name="Pye H."/>
            <person name="Adriaenssens E."/>
            <person name="Santini J."/>
        </authorList>
    </citation>
    <scope>NUCLEOTIDE SEQUENCE [LARGE SCALE GENOMIC DNA]</scope>
    <source>
        <strain evidence="1">Lak_Megaphage_RVC_JS4_GC31</strain>
    </source>
</reference>
<keyword evidence="2" id="KW-1185">Reference proteome</keyword>
<dbReference type="EMBL" id="OR769222">
    <property type="protein sequence ID" value="WQJ53072.1"/>
    <property type="molecule type" value="Genomic_DNA"/>
</dbReference>